<comment type="catalytic activity">
    <reaction evidence="10">
        <text>di-trans,octa-cis-undecaprenyl diphospho-N-acetyl-alpha-D-muramoyl-L-alanyl-D-glutamyl-meso-2,6-diaminopimeloyl-D-alanyl-D-alanine + UDP-N-acetyl-alpha-D-glucosamine = di-trans,octa-cis-undecaprenyl diphospho-[N-acetyl-alpha-D-glucosaminyl-(1-&gt;4)]-N-acetyl-alpha-D-muramoyl-L-alanyl-D-glutamyl-meso-2,6-diaminopimeloyl-D-alanyl-D-alanine + UDP + H(+)</text>
        <dbReference type="Rhea" id="RHEA:31227"/>
        <dbReference type="ChEBI" id="CHEBI:15378"/>
        <dbReference type="ChEBI" id="CHEBI:57705"/>
        <dbReference type="ChEBI" id="CHEBI:58223"/>
        <dbReference type="ChEBI" id="CHEBI:61387"/>
        <dbReference type="ChEBI" id="CHEBI:61388"/>
        <dbReference type="EC" id="2.4.1.227"/>
    </reaction>
</comment>
<sequence length="368" mass="39558">MRVVLSGGGTGGHIYPAVAIARECEKRFPDCTFLYIGTERGLESRLVPEEGLPFATIDITGFRRKLSIDNVKTVMRFIRGVTKAKAMLKEFKPDVVIGTGGYVCGPVVYAASKLGIPTVVHEQNVIPGLTNSFLSRYVNSVAVSYEQSTSHFNKAKNVVYCGNPRATAVVEANRERGFASLGLPIDSRIVLVVGGSRGAQAINNAMIGMVPMLKQLPGVHFVYVTGQNYYESTRKSVLQASEAVRNHLHVLPYIGNMPEVLAATTLAVSRAGASSLAELTALGIPSILIPSPNVTNNHQEANARSLQEVGAAVMITEKQLTTEALFAQIKTLMTDEKKRSHMSSCAKSAGQPDAAARVVTELERLTGK</sequence>
<evidence type="ECO:0000259" key="12">
    <source>
        <dbReference type="Pfam" id="PF04101"/>
    </source>
</evidence>
<comment type="pathway">
    <text evidence="10">Cell wall biogenesis; peptidoglycan biosynthesis.</text>
</comment>
<evidence type="ECO:0000256" key="6">
    <source>
        <dbReference type="ARBA" id="ARBA00022984"/>
    </source>
</evidence>
<evidence type="ECO:0000256" key="9">
    <source>
        <dbReference type="ARBA" id="ARBA00023316"/>
    </source>
</evidence>
<feature type="binding site" evidence="10">
    <location>
        <position position="196"/>
    </location>
    <ligand>
        <name>UDP-N-acetyl-alpha-D-glucosamine</name>
        <dbReference type="ChEBI" id="CHEBI:57705"/>
    </ligand>
</feature>
<feature type="domain" description="Glycosyltransferase family 28 N-terminal" evidence="11">
    <location>
        <begin position="3"/>
        <end position="142"/>
    </location>
</feature>
<evidence type="ECO:0000256" key="4">
    <source>
        <dbReference type="ARBA" id="ARBA00022679"/>
    </source>
</evidence>
<dbReference type="HAMAP" id="MF_00033">
    <property type="entry name" value="MurG"/>
    <property type="match status" value="1"/>
</dbReference>
<evidence type="ECO:0000256" key="5">
    <source>
        <dbReference type="ARBA" id="ARBA00022960"/>
    </source>
</evidence>
<dbReference type="GO" id="GO:0016757">
    <property type="term" value="F:glycosyltransferase activity"/>
    <property type="evidence" value="ECO:0007669"/>
    <property type="project" value="UniProtKB-KW"/>
</dbReference>
<dbReference type="Gene3D" id="3.40.50.2000">
    <property type="entry name" value="Glycogen Phosphorylase B"/>
    <property type="match status" value="2"/>
</dbReference>
<evidence type="ECO:0000313" key="13">
    <source>
        <dbReference type="EMBL" id="MCE5167836.1"/>
    </source>
</evidence>
<keyword evidence="3 10" id="KW-0328">Glycosyltransferase</keyword>
<keyword evidence="7 10" id="KW-0472">Membrane</keyword>
<dbReference type="RefSeq" id="WP_019420641.1">
    <property type="nucleotide sequence ID" value="NZ_JAJNBZ010000001.1"/>
</dbReference>
<reference evidence="13 14" key="1">
    <citation type="submission" date="2021-11" db="EMBL/GenBank/DDBJ databases">
        <title>Draft genome sequence of Paenibacillus profundus YoMME, a new Gram-positive bacteria with exoelectrogenic properties.</title>
        <authorList>
            <person name="Hubenova Y."/>
            <person name="Hubenova E."/>
            <person name="Manasiev Y."/>
            <person name="Peykov S."/>
            <person name="Mitov M."/>
        </authorList>
    </citation>
    <scope>NUCLEOTIDE SEQUENCE [LARGE SCALE GENOMIC DNA]</scope>
    <source>
        <strain evidence="13 14">YoMME</strain>
    </source>
</reference>
<dbReference type="EMBL" id="JAJNBZ010000001">
    <property type="protein sequence ID" value="MCE5167836.1"/>
    <property type="molecule type" value="Genomic_DNA"/>
</dbReference>
<protein>
    <recommendedName>
        <fullName evidence="10">UDP-N-acetylglucosamine--N-acetylmuramyl-(pentapeptide) pyrophosphoryl-undecaprenol N-acetylglucosamine transferase</fullName>
        <ecNumber evidence="10">2.4.1.227</ecNumber>
    </recommendedName>
    <alternativeName>
        <fullName evidence="10">Undecaprenyl-PP-MurNAc-pentapeptide-UDPGlcNAc GlcNAc transferase</fullName>
    </alternativeName>
</protein>
<comment type="subcellular location">
    <subcellularLocation>
        <location evidence="10">Cell membrane</location>
        <topology evidence="10">Peripheral membrane protein</topology>
        <orientation evidence="10">Cytoplasmic side</orientation>
    </subcellularLocation>
</comment>
<keyword evidence="6 10" id="KW-0573">Peptidoglycan synthesis</keyword>
<dbReference type="Proteomes" id="UP001199916">
    <property type="component" value="Unassembled WGS sequence"/>
</dbReference>
<proteinExistence type="inferred from homology"/>
<dbReference type="Pfam" id="PF04101">
    <property type="entry name" value="Glyco_tran_28_C"/>
    <property type="match status" value="1"/>
</dbReference>
<evidence type="ECO:0000256" key="7">
    <source>
        <dbReference type="ARBA" id="ARBA00023136"/>
    </source>
</evidence>
<name>A0ABS8Y909_9BACL</name>
<organism evidence="13 14">
    <name type="scientific">Paenibacillus profundus</name>
    <dbReference type="NCBI Taxonomy" id="1173085"/>
    <lineage>
        <taxon>Bacteria</taxon>
        <taxon>Bacillati</taxon>
        <taxon>Bacillota</taxon>
        <taxon>Bacilli</taxon>
        <taxon>Bacillales</taxon>
        <taxon>Paenibacillaceae</taxon>
        <taxon>Paenibacillus</taxon>
    </lineage>
</organism>
<dbReference type="PANTHER" id="PTHR21015:SF22">
    <property type="entry name" value="GLYCOSYLTRANSFERASE"/>
    <property type="match status" value="1"/>
</dbReference>
<keyword evidence="1 10" id="KW-1003">Cell membrane</keyword>
<dbReference type="InterPro" id="IPR007235">
    <property type="entry name" value="Glyco_trans_28_C"/>
</dbReference>
<dbReference type="InterPro" id="IPR006009">
    <property type="entry name" value="GlcNAc_MurG"/>
</dbReference>
<evidence type="ECO:0000256" key="3">
    <source>
        <dbReference type="ARBA" id="ARBA00022676"/>
    </source>
</evidence>
<keyword evidence="2 10" id="KW-0132">Cell division</keyword>
<comment type="caution">
    <text evidence="10">Lacks conserved residue(s) required for the propagation of feature annotation.</text>
</comment>
<evidence type="ECO:0000313" key="14">
    <source>
        <dbReference type="Proteomes" id="UP001199916"/>
    </source>
</evidence>
<gene>
    <name evidence="10 13" type="primary">murG</name>
    <name evidence="13" type="ORF">LQV63_00690</name>
</gene>
<keyword evidence="5 10" id="KW-0133">Cell shape</keyword>
<feature type="binding site" evidence="10">
    <location>
        <begin position="10"/>
        <end position="12"/>
    </location>
    <ligand>
        <name>UDP-N-acetyl-alpha-D-glucosamine</name>
        <dbReference type="ChEBI" id="CHEBI:57705"/>
    </ligand>
</feature>
<evidence type="ECO:0000256" key="8">
    <source>
        <dbReference type="ARBA" id="ARBA00023306"/>
    </source>
</evidence>
<evidence type="ECO:0000256" key="1">
    <source>
        <dbReference type="ARBA" id="ARBA00022475"/>
    </source>
</evidence>
<comment type="caution">
    <text evidence="13">The sequence shown here is derived from an EMBL/GenBank/DDBJ whole genome shotgun (WGS) entry which is preliminary data.</text>
</comment>
<keyword evidence="14" id="KW-1185">Reference proteome</keyword>
<keyword evidence="8 10" id="KW-0131">Cell cycle</keyword>
<comment type="similarity">
    <text evidence="10">Belongs to the glycosyltransferase 28 family. MurG subfamily.</text>
</comment>
<evidence type="ECO:0000259" key="11">
    <source>
        <dbReference type="Pfam" id="PF03033"/>
    </source>
</evidence>
<keyword evidence="9 10" id="KW-0961">Cell wall biogenesis/degradation</keyword>
<feature type="binding site" evidence="10">
    <location>
        <position position="299"/>
    </location>
    <ligand>
        <name>UDP-N-acetyl-alpha-D-glucosamine</name>
        <dbReference type="ChEBI" id="CHEBI:57705"/>
    </ligand>
</feature>
<feature type="domain" description="Glycosyl transferase family 28 C-terminal" evidence="12">
    <location>
        <begin position="189"/>
        <end position="357"/>
    </location>
</feature>
<comment type="function">
    <text evidence="10">Cell wall formation. Catalyzes the transfer of a GlcNAc subunit on undecaprenyl-pyrophosphoryl-MurNAc-pentapeptide (lipid intermediate I) to form undecaprenyl-pyrophosphoryl-MurNAc-(pentapeptide)GlcNAc (lipid intermediate II).</text>
</comment>
<evidence type="ECO:0000256" key="2">
    <source>
        <dbReference type="ARBA" id="ARBA00022618"/>
    </source>
</evidence>
<accession>A0ABS8Y909</accession>
<evidence type="ECO:0000256" key="10">
    <source>
        <dbReference type="HAMAP-Rule" id="MF_00033"/>
    </source>
</evidence>
<dbReference type="PANTHER" id="PTHR21015">
    <property type="entry name" value="UDP-N-ACETYLGLUCOSAMINE--N-ACETYLMURAMYL-(PENTAPEPTIDE) PYROPHOSPHORYL-UNDECAPRENOL N-ACETYLGLUCOSAMINE TRANSFERASE 1"/>
    <property type="match status" value="1"/>
</dbReference>
<dbReference type="EC" id="2.4.1.227" evidence="10"/>
<dbReference type="NCBIfam" id="TIGR01133">
    <property type="entry name" value="murG"/>
    <property type="match status" value="1"/>
</dbReference>
<dbReference type="SUPFAM" id="SSF53756">
    <property type="entry name" value="UDP-Glycosyltransferase/glycogen phosphorylase"/>
    <property type="match status" value="1"/>
</dbReference>
<feature type="binding site" evidence="10">
    <location>
        <position position="124"/>
    </location>
    <ligand>
        <name>UDP-N-acetyl-alpha-D-glucosamine</name>
        <dbReference type="ChEBI" id="CHEBI:57705"/>
    </ligand>
</feature>
<dbReference type="InterPro" id="IPR004276">
    <property type="entry name" value="GlycoTrans_28_N"/>
</dbReference>
<keyword evidence="4 10" id="KW-0808">Transferase</keyword>
<dbReference type="Pfam" id="PF03033">
    <property type="entry name" value="Glyco_transf_28"/>
    <property type="match status" value="1"/>
</dbReference>
<dbReference type="CDD" id="cd03785">
    <property type="entry name" value="GT28_MurG"/>
    <property type="match status" value="1"/>
</dbReference>
<feature type="binding site" evidence="10">
    <location>
        <position position="254"/>
    </location>
    <ligand>
        <name>UDP-N-acetyl-alpha-D-glucosamine</name>
        <dbReference type="ChEBI" id="CHEBI:57705"/>
    </ligand>
</feature>